<evidence type="ECO:0000313" key="3">
    <source>
        <dbReference type="Proteomes" id="UP000235145"/>
    </source>
</evidence>
<proteinExistence type="predicted"/>
<comment type="caution">
    <text evidence="2">The sequence shown here is derived from an EMBL/GenBank/DDBJ whole genome shotgun (WGS) entry which is preliminary data.</text>
</comment>
<sequence length="195" mass="22424">MEKWKVIATGGFVFEKMYRCASYKVDLEAHYCTCVHGQAAELKSDNNWRHTITHVCMIKQQQNYIHMNPTDFLSIWFQKEKFVVAYTTNISSVDSSNMLVPTAYIKTLPPLIRRMSGRPKTKRRRHVSNVNDSKFPTIRARDDVQATDHVNVQASIDIQANCEKVEAASNVQPSVDDVQESNDDVQEVVQEDDHY</sequence>
<evidence type="ECO:0000256" key="1">
    <source>
        <dbReference type="SAM" id="MobiDB-lite"/>
    </source>
</evidence>
<protein>
    <submittedName>
        <fullName evidence="2">Uncharacterized protein</fullName>
    </submittedName>
</protein>
<evidence type="ECO:0000313" key="2">
    <source>
        <dbReference type="EMBL" id="KAJ0201401.1"/>
    </source>
</evidence>
<dbReference type="Proteomes" id="UP000235145">
    <property type="component" value="Unassembled WGS sequence"/>
</dbReference>
<organism evidence="2 3">
    <name type="scientific">Lactuca sativa</name>
    <name type="common">Garden lettuce</name>
    <dbReference type="NCBI Taxonomy" id="4236"/>
    <lineage>
        <taxon>Eukaryota</taxon>
        <taxon>Viridiplantae</taxon>
        <taxon>Streptophyta</taxon>
        <taxon>Embryophyta</taxon>
        <taxon>Tracheophyta</taxon>
        <taxon>Spermatophyta</taxon>
        <taxon>Magnoliopsida</taxon>
        <taxon>eudicotyledons</taxon>
        <taxon>Gunneridae</taxon>
        <taxon>Pentapetalae</taxon>
        <taxon>asterids</taxon>
        <taxon>campanulids</taxon>
        <taxon>Asterales</taxon>
        <taxon>Asteraceae</taxon>
        <taxon>Cichorioideae</taxon>
        <taxon>Cichorieae</taxon>
        <taxon>Lactucinae</taxon>
        <taxon>Lactuca</taxon>
    </lineage>
</organism>
<name>A0A9R1VAX5_LACSA</name>
<dbReference type="AlphaFoldDB" id="A0A9R1VAX5"/>
<keyword evidence="3" id="KW-1185">Reference proteome</keyword>
<feature type="compositionally biased region" description="Acidic residues" evidence="1">
    <location>
        <begin position="177"/>
        <end position="195"/>
    </location>
</feature>
<reference evidence="2 3" key="1">
    <citation type="journal article" date="2017" name="Nat. Commun.">
        <title>Genome assembly with in vitro proximity ligation data and whole-genome triplication in lettuce.</title>
        <authorList>
            <person name="Reyes-Chin-Wo S."/>
            <person name="Wang Z."/>
            <person name="Yang X."/>
            <person name="Kozik A."/>
            <person name="Arikit S."/>
            <person name="Song C."/>
            <person name="Xia L."/>
            <person name="Froenicke L."/>
            <person name="Lavelle D.O."/>
            <person name="Truco M.J."/>
            <person name="Xia R."/>
            <person name="Zhu S."/>
            <person name="Xu C."/>
            <person name="Xu H."/>
            <person name="Xu X."/>
            <person name="Cox K."/>
            <person name="Korf I."/>
            <person name="Meyers B.C."/>
            <person name="Michelmore R.W."/>
        </authorList>
    </citation>
    <scope>NUCLEOTIDE SEQUENCE [LARGE SCALE GENOMIC DNA]</scope>
    <source>
        <strain evidence="3">cv. Salinas</strain>
        <tissue evidence="2">Seedlings</tissue>
    </source>
</reference>
<accession>A0A9R1VAX5</accession>
<dbReference type="EMBL" id="NBSK02000006">
    <property type="protein sequence ID" value="KAJ0201401.1"/>
    <property type="molecule type" value="Genomic_DNA"/>
</dbReference>
<feature type="region of interest" description="Disordered" evidence="1">
    <location>
        <begin position="167"/>
        <end position="195"/>
    </location>
</feature>
<gene>
    <name evidence="2" type="ORF">LSAT_V11C600324350</name>
</gene>